<dbReference type="Pfam" id="PF07963">
    <property type="entry name" value="N_methyl"/>
    <property type="match status" value="1"/>
</dbReference>
<dbReference type="AlphaFoldDB" id="A0A5C6FLH0"/>
<evidence type="ECO:0000313" key="2">
    <source>
        <dbReference type="EMBL" id="TWU60944.1"/>
    </source>
</evidence>
<protein>
    <submittedName>
        <fullName evidence="2">Type II secretion system protein G</fullName>
    </submittedName>
</protein>
<dbReference type="InterPro" id="IPR027558">
    <property type="entry name" value="Pre_pil_HX9DG_C"/>
</dbReference>
<gene>
    <name evidence="2" type="primary">xcpT_14</name>
    <name evidence="2" type="ORF">V7x_52540</name>
</gene>
<dbReference type="InterPro" id="IPR045584">
    <property type="entry name" value="Pilin-like"/>
</dbReference>
<comment type="caution">
    <text evidence="2">The sequence shown here is derived from an EMBL/GenBank/DDBJ whole genome shotgun (WGS) entry which is preliminary data.</text>
</comment>
<accession>A0A5C6FLH0</accession>
<dbReference type="NCBIfam" id="TIGR04294">
    <property type="entry name" value="pre_pil_HX9DG"/>
    <property type="match status" value="1"/>
</dbReference>
<dbReference type="InterPro" id="IPR011453">
    <property type="entry name" value="DUF1559"/>
</dbReference>
<dbReference type="RefSeq" id="WP_146416295.1">
    <property type="nucleotide sequence ID" value="NZ_SJPZ01000003.1"/>
</dbReference>
<reference evidence="2 3" key="1">
    <citation type="submission" date="2019-02" db="EMBL/GenBank/DDBJ databases">
        <title>Deep-cultivation of Planctomycetes and their phenomic and genomic characterization uncovers novel biology.</title>
        <authorList>
            <person name="Wiegand S."/>
            <person name="Jogler M."/>
            <person name="Boedeker C."/>
            <person name="Pinto D."/>
            <person name="Vollmers J."/>
            <person name="Rivas-Marin E."/>
            <person name="Kohn T."/>
            <person name="Peeters S.H."/>
            <person name="Heuer A."/>
            <person name="Rast P."/>
            <person name="Oberbeckmann S."/>
            <person name="Bunk B."/>
            <person name="Jeske O."/>
            <person name="Meyerdierks A."/>
            <person name="Storesund J.E."/>
            <person name="Kallscheuer N."/>
            <person name="Luecker S."/>
            <person name="Lage O.M."/>
            <person name="Pohl T."/>
            <person name="Merkel B.J."/>
            <person name="Hornburger P."/>
            <person name="Mueller R.-W."/>
            <person name="Bruemmer F."/>
            <person name="Labrenz M."/>
            <person name="Spormann A.M."/>
            <person name="Op Den Camp H."/>
            <person name="Overmann J."/>
            <person name="Amann R."/>
            <person name="Jetten M.S.M."/>
            <person name="Mascher T."/>
            <person name="Medema M.H."/>
            <person name="Devos D.P."/>
            <person name="Kaster A.-K."/>
            <person name="Ovreas L."/>
            <person name="Rohde M."/>
            <person name="Galperin M.Y."/>
            <person name="Jogler C."/>
        </authorList>
    </citation>
    <scope>NUCLEOTIDE SEQUENCE [LARGE SCALE GENOMIC DNA]</scope>
    <source>
        <strain evidence="2 3">V7</strain>
    </source>
</reference>
<dbReference type="InterPro" id="IPR012902">
    <property type="entry name" value="N_methyl_site"/>
</dbReference>
<dbReference type="Pfam" id="PF07596">
    <property type="entry name" value="SBP_bac_10"/>
    <property type="match status" value="1"/>
</dbReference>
<evidence type="ECO:0000313" key="3">
    <source>
        <dbReference type="Proteomes" id="UP000316476"/>
    </source>
</evidence>
<dbReference type="Proteomes" id="UP000316476">
    <property type="component" value="Unassembled WGS sequence"/>
</dbReference>
<feature type="domain" description="DUF1559" evidence="1">
    <location>
        <begin position="34"/>
        <end position="373"/>
    </location>
</feature>
<dbReference type="PANTHER" id="PTHR30093">
    <property type="entry name" value="GENERAL SECRETION PATHWAY PROTEIN G"/>
    <property type="match status" value="1"/>
</dbReference>
<dbReference type="NCBIfam" id="TIGR02532">
    <property type="entry name" value="IV_pilin_GFxxxE"/>
    <property type="match status" value="1"/>
</dbReference>
<dbReference type="PROSITE" id="PS00409">
    <property type="entry name" value="PROKAR_NTER_METHYL"/>
    <property type="match status" value="1"/>
</dbReference>
<dbReference type="Gene3D" id="3.30.700.10">
    <property type="entry name" value="Glycoprotein, Type 4 Pilin"/>
    <property type="match status" value="1"/>
</dbReference>
<name>A0A5C6FLH0_9PLAN</name>
<dbReference type="OrthoDB" id="254023at2"/>
<evidence type="ECO:0000259" key="1">
    <source>
        <dbReference type="Pfam" id="PF07596"/>
    </source>
</evidence>
<sequence length="424" mass="44272">MKSQQKSGFTLIELLVVIAVIALLAALLLPAITRAREAARAAQCQANLKNVGIGLYKYSVRSPGGTFCSGASDFRRDGCMDTYGWVADLVNVGDANMNESLDPSNPLKGSEKLNDLYGKDTSDNKDGAPLARLSAGVCGAADWQGISGTGGGTTFASTDPLTDERAELISRHFLTNGYNTNYAASWHLVRGMVRTDTDTSVSPPVLTTATTGGFKGLAGTTGPLSVNVLERSRISSSNIGFIGCAAPGDVDEAIMAATISHDPSGTFGTALGTSDSVEYIPAGSLLTEAFNDGPAFWNDGAKNLDLIGSGVSLAAQQTCERGQPTTAGCAAPTGSTGNGFYLQDTRDWFAVHQGSCNILMGDGHVEVFVDTNADGFLNPGFPVTGLTDAEVSGVGYADDVLEMPRDKFFAGIFLDDGYFKGIFE</sequence>
<organism evidence="2 3">
    <name type="scientific">Crateriforma conspicua</name>
    <dbReference type="NCBI Taxonomy" id="2527996"/>
    <lineage>
        <taxon>Bacteria</taxon>
        <taxon>Pseudomonadati</taxon>
        <taxon>Planctomycetota</taxon>
        <taxon>Planctomycetia</taxon>
        <taxon>Planctomycetales</taxon>
        <taxon>Planctomycetaceae</taxon>
        <taxon>Crateriforma</taxon>
    </lineage>
</organism>
<dbReference type="EMBL" id="SJPZ01000003">
    <property type="protein sequence ID" value="TWU60944.1"/>
    <property type="molecule type" value="Genomic_DNA"/>
</dbReference>
<dbReference type="SUPFAM" id="SSF54523">
    <property type="entry name" value="Pili subunits"/>
    <property type="match status" value="1"/>
</dbReference>
<proteinExistence type="predicted"/>
<dbReference type="PANTHER" id="PTHR30093:SF2">
    <property type="entry name" value="TYPE II SECRETION SYSTEM PROTEIN H"/>
    <property type="match status" value="1"/>
</dbReference>